<evidence type="ECO:0000256" key="1">
    <source>
        <dbReference type="SAM" id="MobiDB-lite"/>
    </source>
</evidence>
<dbReference type="Proteomes" id="UP001239462">
    <property type="component" value="Unassembled WGS sequence"/>
</dbReference>
<evidence type="ECO:0000313" key="3">
    <source>
        <dbReference type="EMBL" id="MDM4017040.1"/>
    </source>
</evidence>
<comment type="caution">
    <text evidence="3">The sequence shown here is derived from an EMBL/GenBank/DDBJ whole genome shotgun (WGS) entry which is preliminary data.</text>
</comment>
<keyword evidence="2" id="KW-1133">Transmembrane helix</keyword>
<organism evidence="3 4">
    <name type="scientific">Roseiconus lacunae</name>
    <dbReference type="NCBI Taxonomy" id="2605694"/>
    <lineage>
        <taxon>Bacteria</taxon>
        <taxon>Pseudomonadati</taxon>
        <taxon>Planctomycetota</taxon>
        <taxon>Planctomycetia</taxon>
        <taxon>Pirellulales</taxon>
        <taxon>Pirellulaceae</taxon>
        <taxon>Roseiconus</taxon>
    </lineage>
</organism>
<feature type="transmembrane region" description="Helical" evidence="2">
    <location>
        <begin position="68"/>
        <end position="91"/>
    </location>
</feature>
<dbReference type="RefSeq" id="WP_289164563.1">
    <property type="nucleotide sequence ID" value="NZ_JASZZN010000011.1"/>
</dbReference>
<gene>
    <name evidence="3" type="ORF">QTN89_16445</name>
</gene>
<keyword evidence="2" id="KW-0472">Membrane</keyword>
<keyword evidence="2" id="KW-0812">Transmembrane</keyword>
<protein>
    <recommendedName>
        <fullName evidence="5">Zinc ribbon domain-containing protein</fullName>
    </recommendedName>
</protein>
<sequence length="203" mass="21891">MSIKRLTCPGCGQSVNVPASMAKAQCPGCGQVFSTTQPVASPAKRAAPSPAAAKGQRDGATSADESKMLQWVLVLGVCFVAMGVLIVLTYFRVSGEKEQSKQAAEVAAAAEAKAEEEARRNIEYRVVDLPESTRMKIYRDYTAMTDSMGRNSKKVPSSGAAGKAFNQLMQTTDDREVTHFALIHNISEEDVMQIVLEGQANDW</sequence>
<feature type="region of interest" description="Disordered" evidence="1">
    <location>
        <begin position="40"/>
        <end position="59"/>
    </location>
</feature>
<feature type="compositionally biased region" description="Low complexity" evidence="1">
    <location>
        <begin position="40"/>
        <end position="54"/>
    </location>
</feature>
<proteinExistence type="predicted"/>
<reference evidence="3 4" key="1">
    <citation type="submission" date="2023-06" db="EMBL/GenBank/DDBJ databases">
        <title>Roseiconus lacunae JC819 isolated from Gulf of Mannar region, Tamil Nadu.</title>
        <authorList>
            <person name="Pk S."/>
            <person name="Ch S."/>
            <person name="Ch V.R."/>
        </authorList>
    </citation>
    <scope>NUCLEOTIDE SEQUENCE [LARGE SCALE GENOMIC DNA]</scope>
    <source>
        <strain evidence="3 4">JC819</strain>
    </source>
</reference>
<name>A0ABT7PKL8_9BACT</name>
<accession>A0ABT7PKL8</accession>
<keyword evidence="4" id="KW-1185">Reference proteome</keyword>
<evidence type="ECO:0000313" key="4">
    <source>
        <dbReference type="Proteomes" id="UP001239462"/>
    </source>
</evidence>
<dbReference type="EMBL" id="JASZZN010000011">
    <property type="protein sequence ID" value="MDM4017040.1"/>
    <property type="molecule type" value="Genomic_DNA"/>
</dbReference>
<evidence type="ECO:0000256" key="2">
    <source>
        <dbReference type="SAM" id="Phobius"/>
    </source>
</evidence>
<evidence type="ECO:0008006" key="5">
    <source>
        <dbReference type="Google" id="ProtNLM"/>
    </source>
</evidence>